<dbReference type="PANTHER" id="PTHR10887">
    <property type="entry name" value="DNA2/NAM7 HELICASE FAMILY"/>
    <property type="match status" value="1"/>
</dbReference>
<evidence type="ECO:0000256" key="6">
    <source>
        <dbReference type="ARBA" id="ARBA00022859"/>
    </source>
</evidence>
<keyword evidence="6" id="KW-0391">Immunity</keyword>
<dbReference type="Pfam" id="PF13087">
    <property type="entry name" value="AAA_12"/>
    <property type="match status" value="2"/>
</dbReference>
<dbReference type="CDD" id="cd06008">
    <property type="entry name" value="NF-X1-zinc-finger"/>
    <property type="match status" value="1"/>
</dbReference>
<dbReference type="SUPFAM" id="SSF52540">
    <property type="entry name" value="P-loop containing nucleoside triphosphate hydrolases"/>
    <property type="match status" value="1"/>
</dbReference>
<keyword evidence="3" id="KW-0479">Metal-binding</keyword>
<dbReference type="PROSITE" id="PS51981">
    <property type="entry name" value="ZF_RZ"/>
    <property type="match status" value="1"/>
</dbReference>
<dbReference type="Pfam" id="PF13086">
    <property type="entry name" value="AAA_11"/>
    <property type="match status" value="1"/>
</dbReference>
<dbReference type="InterPro" id="IPR027417">
    <property type="entry name" value="P-loop_NTPase"/>
</dbReference>
<proteinExistence type="predicted"/>
<dbReference type="CDD" id="cd18808">
    <property type="entry name" value="SF1_C_Upf1"/>
    <property type="match status" value="1"/>
</dbReference>
<evidence type="ECO:0000256" key="2">
    <source>
        <dbReference type="ARBA" id="ARBA00022490"/>
    </source>
</evidence>
<keyword evidence="4" id="KW-0863">Zinc-finger</keyword>
<evidence type="ECO:0000259" key="8">
    <source>
        <dbReference type="PROSITE" id="PS51981"/>
    </source>
</evidence>
<sequence length="1454" mass="154939">MKDAGGIAGLDARKAQSRGSRGNFSSNSSLNVYRRVGIEQLCAQQRTGIFFEVSFAEPAGLQGRPTRDKLDFWKHSKQLENGSLIALWQEPAAASAQLAARRARLGAAAAAGGAGGGDLGGVGGTAAVEPHIIFATVVDRDARKLAGVPVDGSSSGGSDDAGVRCCLGISLCRPSRDTELLLQACLGHGQFAGNREVVLLQASNSFFAYEPILKALQQTTVLPMARYLVPGLAGPDGITSIPVPAYLADEGARLDLSSICDTALAARHGNGQELLLRLSNIPVAQLAGFPLKQLLLACTSLDGAQADALIAGLTQEWALIQGPPGTDSLMEGLLDAGVAANPGEMIRVGGRSKSERLQPYNLRELAGPAGGREVAVLRAAITDAEKGIQTKVQQLNRAKADRLHFEDVRYVLLLEAPQLLPSLEQRRSWLHILQETGWQVAGSRKRRAAAAAAAAAGDVLMHWVASDPEQDWRLLREVAAAGEAQRLAEQQAEMGLDGWDDYAEMMQGPGGYGMQSYWGADAPSATVPVATSNAFAALGDMAAAAGSEQLLALSGQPLMQPMPGAFGYDWQQQQLVPPFMWHPPPPPPPPPPPAAAAAAEEEAAVPAAVAAACQRRRPLEELLFEETDAAMMSRAERQTLLQHLKEQLVGGFADALQGDIAALDSLNTQLRQLYDANSLQTLRCARVVGMTTSGVARMQNLVEALQPKVLLIEEAGELLEAHTLASLSTATEHVILIGDHEQLRPKPQYYPLEAASGHGYNLDVSAFERLASSGGIPVVTLQEQRRMRPDISRLIRAPIYPSLRDHPSVAAYPAVRGMAQPLFMLDHSVPEGGQGADDSRSKFNCHEVDLAVGLASYLIKQGYTNEGDLVILTPYSCLRLATIDNFQGEEATVVILSLVRSRPDGNIGFLRLRNRINVLLSRAKHGMYLLGNADTLRAAAARPPEGSRRPAAPMWGQVLDMLQERDCVGRELELVCQKHGNSTRVCQPDDFELLAGDGGCQLPCDERLPCGHACRRRCHADDPGHLTSRCLQPCARLCAAGLHACSKLCFEACGRCLEQVDGVVLPCGHTADGVACYQALQPSTIACNTQVTGCCVHPSCRDKVQKAKPHLMDQVVDLVMLSTFADLDDSAVDADPLLLLPCGHVFNTSTLDGWMDMTAAYEGIAAGEDSLTSWAAPKALPPDVWSPKACPAGGCGALVVGLRRYGRPANKALLDLIQRKQLESGRLRCQQLSGQLQSLAAEVDSASKAPGLKQGFALLKRCSKMAEDLQTGLAQEQSPPTARVREGCIVALKRLQQEQRLTAQQVEARQQLLLVPQPDTSLCGTFARGVAQATEQHLRVIQLLLAAAMNNADTNAAAGGARGFGRAAGGSTAAQTAKKEQQVVTLLTGATFRLQQCPNGHMYVIGECGGAMQRSRCPECGSVVGGASHNLEASNSRADEGLLHRLREAVRPGS</sequence>
<dbReference type="EMBL" id="CP126219">
    <property type="protein sequence ID" value="WIA20839.1"/>
    <property type="molecule type" value="Genomic_DNA"/>
</dbReference>
<dbReference type="Pfam" id="PF20173">
    <property type="entry name" value="ZnF_RZ-type"/>
    <property type="match status" value="1"/>
</dbReference>
<dbReference type="InterPro" id="IPR041677">
    <property type="entry name" value="DNA2/NAM7_AAA_11"/>
</dbReference>
<dbReference type="InterPro" id="IPR045055">
    <property type="entry name" value="DNA2/NAM7-like"/>
</dbReference>
<evidence type="ECO:0000256" key="3">
    <source>
        <dbReference type="ARBA" id="ARBA00022723"/>
    </source>
</evidence>
<dbReference type="PANTHER" id="PTHR10887:SF341">
    <property type="entry name" value="NFX1-TYPE ZINC FINGER-CONTAINING PROTEIN 1"/>
    <property type="match status" value="1"/>
</dbReference>
<dbReference type="InterPro" id="IPR041679">
    <property type="entry name" value="DNA2/NAM7-like_C"/>
</dbReference>
<keyword evidence="2" id="KW-0963">Cytoplasm</keyword>
<evidence type="ECO:0000256" key="7">
    <source>
        <dbReference type="SAM" id="MobiDB-lite"/>
    </source>
</evidence>
<dbReference type="InterPro" id="IPR046439">
    <property type="entry name" value="ZF_RZ_dom"/>
</dbReference>
<evidence type="ECO:0000256" key="4">
    <source>
        <dbReference type="ARBA" id="ARBA00022771"/>
    </source>
</evidence>
<dbReference type="Gene3D" id="3.40.50.300">
    <property type="entry name" value="P-loop containing nucleotide triphosphate hydrolases"/>
    <property type="match status" value="2"/>
</dbReference>
<evidence type="ECO:0000313" key="9">
    <source>
        <dbReference type="EMBL" id="WIA20839.1"/>
    </source>
</evidence>
<protein>
    <recommendedName>
        <fullName evidence="8">RZ-type domain-containing protein</fullName>
    </recommendedName>
</protein>
<evidence type="ECO:0000256" key="5">
    <source>
        <dbReference type="ARBA" id="ARBA00022833"/>
    </source>
</evidence>
<gene>
    <name evidence="9" type="ORF">OEZ85_005190</name>
</gene>
<comment type="subcellular location">
    <subcellularLocation>
        <location evidence="1">Cytoplasm</location>
    </subcellularLocation>
</comment>
<dbReference type="InterPro" id="IPR047187">
    <property type="entry name" value="SF1_C_Upf1"/>
</dbReference>
<accession>A0ABY8UIG7</accession>
<reference evidence="9 10" key="1">
    <citation type="submission" date="2023-05" db="EMBL/GenBank/DDBJ databases">
        <title>A 100% complete, gapless, phased diploid assembly of the Scenedesmus obliquus UTEX 3031 genome.</title>
        <authorList>
            <person name="Biondi T.C."/>
            <person name="Hanschen E.R."/>
            <person name="Kwon T."/>
            <person name="Eng W."/>
            <person name="Kruse C.P.S."/>
            <person name="Koehler S.I."/>
            <person name="Kunde Y."/>
            <person name="Gleasner C.D."/>
            <person name="You Mak K.T."/>
            <person name="Polle J."/>
            <person name="Hovde B.T."/>
            <person name="Starkenburg S.R."/>
        </authorList>
    </citation>
    <scope>NUCLEOTIDE SEQUENCE [LARGE SCALE GENOMIC DNA]</scope>
    <source>
        <strain evidence="9 10">DOE0152z</strain>
    </source>
</reference>
<feature type="domain" description="RZ-type" evidence="8">
    <location>
        <begin position="1375"/>
        <end position="1448"/>
    </location>
</feature>
<organism evidence="9 10">
    <name type="scientific">Tetradesmus obliquus</name>
    <name type="common">Green alga</name>
    <name type="synonym">Acutodesmus obliquus</name>
    <dbReference type="NCBI Taxonomy" id="3088"/>
    <lineage>
        <taxon>Eukaryota</taxon>
        <taxon>Viridiplantae</taxon>
        <taxon>Chlorophyta</taxon>
        <taxon>core chlorophytes</taxon>
        <taxon>Chlorophyceae</taxon>
        <taxon>CS clade</taxon>
        <taxon>Sphaeropleales</taxon>
        <taxon>Scenedesmaceae</taxon>
        <taxon>Tetradesmus</taxon>
    </lineage>
</organism>
<name>A0ABY8UIG7_TETOB</name>
<keyword evidence="10" id="KW-1185">Reference proteome</keyword>
<keyword evidence="5" id="KW-0862">Zinc</keyword>
<evidence type="ECO:0000256" key="1">
    <source>
        <dbReference type="ARBA" id="ARBA00004496"/>
    </source>
</evidence>
<feature type="region of interest" description="Disordered" evidence="7">
    <location>
        <begin position="1"/>
        <end position="24"/>
    </location>
</feature>
<evidence type="ECO:0000313" key="10">
    <source>
        <dbReference type="Proteomes" id="UP001244341"/>
    </source>
</evidence>
<dbReference type="Proteomes" id="UP001244341">
    <property type="component" value="Chromosome 12b"/>
</dbReference>